<reference evidence="3" key="1">
    <citation type="journal article" date="2020" name="Stud. Mycol.">
        <title>101 Dothideomycetes genomes: A test case for predicting lifestyles and emergence of pathogens.</title>
        <authorList>
            <person name="Haridas S."/>
            <person name="Albert R."/>
            <person name="Binder M."/>
            <person name="Bloem J."/>
            <person name="LaButti K."/>
            <person name="Salamov A."/>
            <person name="Andreopoulos B."/>
            <person name="Baker S."/>
            <person name="Barry K."/>
            <person name="Bills G."/>
            <person name="Bluhm B."/>
            <person name="Cannon C."/>
            <person name="Castanera R."/>
            <person name="Culley D."/>
            <person name="Daum C."/>
            <person name="Ezra D."/>
            <person name="Gonzalez J."/>
            <person name="Henrissat B."/>
            <person name="Kuo A."/>
            <person name="Liang C."/>
            <person name="Lipzen A."/>
            <person name="Lutzoni F."/>
            <person name="Magnuson J."/>
            <person name="Mondo S."/>
            <person name="Nolan M."/>
            <person name="Ohm R."/>
            <person name="Pangilinan J."/>
            <person name="Park H.-J."/>
            <person name="Ramirez L."/>
            <person name="Alfaro M."/>
            <person name="Sun H."/>
            <person name="Tritt A."/>
            <person name="Yoshinaga Y."/>
            <person name="Zwiers L.-H."/>
            <person name="Turgeon B."/>
            <person name="Goodwin S."/>
            <person name="Spatafora J."/>
            <person name="Crous P."/>
            <person name="Grigoriev I."/>
        </authorList>
    </citation>
    <scope>NUCLEOTIDE SEQUENCE [LARGE SCALE GENOMIC DNA]</scope>
    <source>
        <strain evidence="3">CBS 304.66</strain>
    </source>
</reference>
<evidence type="ECO:0000256" key="1">
    <source>
        <dbReference type="SAM" id="MobiDB-lite"/>
    </source>
</evidence>
<protein>
    <submittedName>
        <fullName evidence="2">Uncharacterized protein</fullName>
    </submittedName>
</protein>
<feature type="region of interest" description="Disordered" evidence="1">
    <location>
        <begin position="431"/>
        <end position="490"/>
    </location>
</feature>
<evidence type="ECO:0000313" key="2">
    <source>
        <dbReference type="EMBL" id="KAF2267715.1"/>
    </source>
</evidence>
<keyword evidence="3" id="KW-1185">Reference proteome</keyword>
<dbReference type="OrthoDB" id="3801338at2759"/>
<proteinExistence type="predicted"/>
<name>A0A9P4KIZ3_9PLEO</name>
<feature type="compositionally biased region" description="Basic and acidic residues" evidence="1">
    <location>
        <begin position="442"/>
        <end position="490"/>
    </location>
</feature>
<feature type="region of interest" description="Disordered" evidence="1">
    <location>
        <begin position="40"/>
        <end position="72"/>
    </location>
</feature>
<dbReference type="EMBL" id="ML986589">
    <property type="protein sequence ID" value="KAF2267715.1"/>
    <property type="molecule type" value="Genomic_DNA"/>
</dbReference>
<comment type="caution">
    <text evidence="2">The sequence shown here is derived from an EMBL/GenBank/DDBJ whole genome shotgun (WGS) entry which is preliminary data.</text>
</comment>
<feature type="compositionally biased region" description="Basic and acidic residues" evidence="1">
    <location>
        <begin position="130"/>
        <end position="144"/>
    </location>
</feature>
<evidence type="ECO:0000313" key="3">
    <source>
        <dbReference type="Proteomes" id="UP000800093"/>
    </source>
</evidence>
<dbReference type="Proteomes" id="UP000800093">
    <property type="component" value="Unassembled WGS sequence"/>
</dbReference>
<accession>A0A9P4KIZ3</accession>
<sequence length="490" mass="55066">MPIVKQTIRFGQAIDLEITEYVVDGYMVKYTTTATWLPEPPCTTPSPVLSDSDKSVSIDSSSGKENSGYEERLRTRGLPATSLVKGKIATDLAVELKREIKPAIDSWEKHYQEQEKMATQWKAEHARLEVEQENVEKKEEERSESSSVSGVDCGATFSDGMEREGEGEKGHHTSGSDQDPLDGASANERQPPVAEDYSPHHPAPSSALSEADGFTATQVPKANPVANDIPTDPNHADLRDISLEARKSLLKGPSLKIFTGNDYVCSIPLLLFKAVSITPPEAFSNRELHLPACISGRPVLYIQSWLKAASTLPVVPELSAKNNLLADLSICRAAKLLGVEVYTKKIIGRYWAYLKNSIPTYEEMSEIESLALSPDDSFFALLVKRMTWLRSRDMIPDPEPFAEYITQHPKLSKAMEMEQVRLDGIRQKKQAEYEKRRRRRGMHEAERRGEWEERARREAQKQAEGEAQQAEKRKSWLEKENKNREGREAG</sequence>
<feature type="compositionally biased region" description="Basic and acidic residues" evidence="1">
    <location>
        <begin position="160"/>
        <end position="171"/>
    </location>
</feature>
<feature type="region of interest" description="Disordered" evidence="1">
    <location>
        <begin position="130"/>
        <end position="208"/>
    </location>
</feature>
<gene>
    <name evidence="2" type="ORF">CC78DRAFT_576714</name>
</gene>
<dbReference type="AlphaFoldDB" id="A0A9P4KIZ3"/>
<organism evidence="2 3">
    <name type="scientific">Lojkania enalia</name>
    <dbReference type="NCBI Taxonomy" id="147567"/>
    <lineage>
        <taxon>Eukaryota</taxon>
        <taxon>Fungi</taxon>
        <taxon>Dikarya</taxon>
        <taxon>Ascomycota</taxon>
        <taxon>Pezizomycotina</taxon>
        <taxon>Dothideomycetes</taxon>
        <taxon>Pleosporomycetidae</taxon>
        <taxon>Pleosporales</taxon>
        <taxon>Pleosporales incertae sedis</taxon>
        <taxon>Lojkania</taxon>
    </lineage>
</organism>